<evidence type="ECO:0000313" key="2">
    <source>
        <dbReference type="Proteomes" id="UP000009231"/>
    </source>
</evidence>
<dbReference type="OrthoDB" id="6243at2157"/>
<dbReference type="CDD" id="cd02440">
    <property type="entry name" value="AdoMet_MTases"/>
    <property type="match status" value="1"/>
</dbReference>
<reference evidence="1 2" key="1">
    <citation type="journal article" date="2014" name="Int. J. Syst. Evol. Microbiol.">
        <title>Methanobacterium paludis sp. nov. and a novel strain of Methanobacterium lacus isolated from northern peatlands.</title>
        <authorList>
            <person name="Cadillo-Quiroz H."/>
            <person name="Brauer S.L."/>
            <person name="Goodson N."/>
            <person name="Yavitt J.B."/>
            <person name="Zinder S.H."/>
        </authorList>
    </citation>
    <scope>NUCLEOTIDE SEQUENCE [LARGE SCALE GENOMIC DNA]</scope>
    <source>
        <strain evidence="2">DSM 25820 / JCM 18151 / SWAN1</strain>
    </source>
</reference>
<accession>F6D8A3</accession>
<dbReference type="Gene3D" id="3.40.50.150">
    <property type="entry name" value="Vaccinia Virus protein VP39"/>
    <property type="match status" value="1"/>
</dbReference>
<keyword evidence="2" id="KW-1185">Reference proteome</keyword>
<dbReference type="EMBL" id="CP002772">
    <property type="protein sequence ID" value="AEG18537.1"/>
    <property type="molecule type" value="Genomic_DNA"/>
</dbReference>
<protein>
    <submittedName>
        <fullName evidence="1">Methyltransferase type 11</fullName>
    </submittedName>
</protein>
<dbReference type="AlphaFoldDB" id="F6D8A3"/>
<sequence>MNGKISDNYLDYLTRLNEPSNEQYEIAARSYETNYGQFLPKDRNVKILDVGCGMGHFLYYLKEKGYTNFFGIDIEENQIEFCRRNFTENVETANVLDYLKNCESIYDTIIMNDVIEHIQKKDTMILLDYVITSLKSKGVIIIKTPNMNNLFGLSFRYQDFTHEMGFTEVTLSQIMNAAGFINIALVPEVYAKFGFKRRIANIIRSIFYKVISIAHIINNGKAPEILTPNLILVAQKE</sequence>
<dbReference type="RefSeq" id="WP_013826036.1">
    <property type="nucleotide sequence ID" value="NC_015574.1"/>
</dbReference>
<dbReference type="eggNOG" id="arCOG04340">
    <property type="taxonomic scope" value="Archaea"/>
</dbReference>
<dbReference type="HOGENOM" id="CLU_096131_0_0_2"/>
<gene>
    <name evidence="1" type="ordered locus">MSWAN_1523</name>
</gene>
<dbReference type="SUPFAM" id="SSF53335">
    <property type="entry name" value="S-adenosyl-L-methionine-dependent methyltransferases"/>
    <property type="match status" value="1"/>
</dbReference>
<dbReference type="InterPro" id="IPR029063">
    <property type="entry name" value="SAM-dependent_MTases_sf"/>
</dbReference>
<dbReference type="PANTHER" id="PTHR43861">
    <property type="entry name" value="TRANS-ACONITATE 2-METHYLTRANSFERASE-RELATED"/>
    <property type="match status" value="1"/>
</dbReference>
<dbReference type="Proteomes" id="UP000009231">
    <property type="component" value="Chromosome"/>
</dbReference>
<organism evidence="1 2">
    <name type="scientific">Methanobacterium paludis (strain DSM 25820 / JCM 18151 / SWAN1)</name>
    <dbReference type="NCBI Taxonomy" id="868131"/>
    <lineage>
        <taxon>Archaea</taxon>
        <taxon>Methanobacteriati</taxon>
        <taxon>Methanobacteriota</taxon>
        <taxon>Methanomada group</taxon>
        <taxon>Methanobacteria</taxon>
        <taxon>Methanobacteriales</taxon>
        <taxon>Methanobacteriaceae</taxon>
        <taxon>Methanobacterium</taxon>
    </lineage>
</organism>
<proteinExistence type="predicted"/>
<dbReference type="Pfam" id="PF13489">
    <property type="entry name" value="Methyltransf_23"/>
    <property type="match status" value="1"/>
</dbReference>
<dbReference type="GeneID" id="10669030"/>
<keyword evidence="1" id="KW-0808">Transferase</keyword>
<name>F6D8A3_METPW</name>
<dbReference type="STRING" id="868131.MSWAN_1523"/>
<dbReference type="KEGG" id="mew:MSWAN_1523"/>
<dbReference type="GO" id="GO:0032259">
    <property type="term" value="P:methylation"/>
    <property type="evidence" value="ECO:0007669"/>
    <property type="project" value="UniProtKB-KW"/>
</dbReference>
<dbReference type="GO" id="GO:0008168">
    <property type="term" value="F:methyltransferase activity"/>
    <property type="evidence" value="ECO:0007669"/>
    <property type="project" value="UniProtKB-KW"/>
</dbReference>
<evidence type="ECO:0000313" key="1">
    <source>
        <dbReference type="EMBL" id="AEG18537.1"/>
    </source>
</evidence>
<dbReference type="PANTHER" id="PTHR43861:SF6">
    <property type="entry name" value="METHYLTRANSFERASE TYPE 11"/>
    <property type="match status" value="1"/>
</dbReference>
<keyword evidence="1" id="KW-0489">Methyltransferase</keyword>